<reference evidence="9 10" key="1">
    <citation type="submission" date="2019-03" db="EMBL/GenBank/DDBJ databases">
        <title>Diversity of the mouse oral microbiome.</title>
        <authorList>
            <person name="Joseph S."/>
            <person name="Aduse-Opoku J."/>
            <person name="Curtis M."/>
            <person name="Wade W."/>
            <person name="Hashim A."/>
        </authorList>
    </citation>
    <scope>NUCLEOTIDE SEQUENCE [LARGE SCALE GENOMIC DNA]</scope>
    <source>
        <strain evidence="9 10">P1012</strain>
    </source>
</reference>
<keyword evidence="6" id="KW-0472">Membrane</keyword>
<evidence type="ECO:0000313" key="10">
    <source>
        <dbReference type="Proteomes" id="UP000298358"/>
    </source>
</evidence>
<evidence type="ECO:0000256" key="1">
    <source>
        <dbReference type="ARBA" id="ARBA00004196"/>
    </source>
</evidence>
<organism evidence="9 10">
    <name type="scientific">Microbacterium paludicola</name>
    <dbReference type="NCBI Taxonomy" id="300019"/>
    <lineage>
        <taxon>Bacteria</taxon>
        <taxon>Bacillati</taxon>
        <taxon>Actinomycetota</taxon>
        <taxon>Actinomycetes</taxon>
        <taxon>Micrococcales</taxon>
        <taxon>Microbacteriaceae</taxon>
        <taxon>Microbacterium</taxon>
    </lineage>
</organism>
<dbReference type="AlphaFoldDB" id="A0A4Y9FUX8"/>
<comment type="caution">
    <text evidence="9">The sequence shown here is derived from an EMBL/GenBank/DDBJ whole genome shotgun (WGS) entry which is preliminary data.</text>
</comment>
<dbReference type="NCBIfam" id="TIGR01376">
    <property type="entry name" value="POMP_repeat"/>
    <property type="match status" value="1"/>
</dbReference>
<dbReference type="GO" id="GO:0005576">
    <property type="term" value="C:extracellular region"/>
    <property type="evidence" value="ECO:0007669"/>
    <property type="project" value="UniProtKB-SubCell"/>
</dbReference>
<gene>
    <name evidence="9" type="ORF">E4U02_12445</name>
</gene>
<protein>
    <submittedName>
        <fullName evidence="9">Uncharacterized protein</fullName>
    </submittedName>
</protein>
<accession>A0A4Y9FUX8</accession>
<dbReference type="EMBL" id="SPQB01000037">
    <property type="protein sequence ID" value="TFU32028.1"/>
    <property type="molecule type" value="Genomic_DNA"/>
</dbReference>
<sequence>MTAAHSGRFSGNRSATGGGGIATPTSLLPAARTRSL</sequence>
<evidence type="ECO:0000256" key="7">
    <source>
        <dbReference type="ARBA" id="ARBA00023237"/>
    </source>
</evidence>
<comment type="subcellular location">
    <subcellularLocation>
        <location evidence="1">Cell envelope</location>
    </subcellularLocation>
    <subcellularLocation>
        <location evidence="2">Cell outer membrane</location>
    </subcellularLocation>
    <subcellularLocation>
        <location evidence="3">Secreted</location>
    </subcellularLocation>
</comment>
<proteinExistence type="predicted"/>
<dbReference type="Proteomes" id="UP000298358">
    <property type="component" value="Unassembled WGS sequence"/>
</dbReference>
<evidence type="ECO:0000256" key="3">
    <source>
        <dbReference type="ARBA" id="ARBA00004613"/>
    </source>
</evidence>
<dbReference type="RefSeq" id="WP_135115160.1">
    <property type="nucleotide sequence ID" value="NZ_JADGLL010000037.1"/>
</dbReference>
<evidence type="ECO:0000256" key="8">
    <source>
        <dbReference type="SAM" id="MobiDB-lite"/>
    </source>
</evidence>
<keyword evidence="7" id="KW-0998">Cell outer membrane</keyword>
<feature type="region of interest" description="Disordered" evidence="8">
    <location>
        <begin position="1"/>
        <end position="36"/>
    </location>
</feature>
<evidence type="ECO:0000313" key="9">
    <source>
        <dbReference type="EMBL" id="TFU32028.1"/>
    </source>
</evidence>
<keyword evidence="10" id="KW-1185">Reference proteome</keyword>
<evidence type="ECO:0000256" key="2">
    <source>
        <dbReference type="ARBA" id="ARBA00004442"/>
    </source>
</evidence>
<keyword evidence="4" id="KW-0964">Secreted</keyword>
<dbReference type="InterPro" id="IPR003368">
    <property type="entry name" value="POMP_repeat"/>
</dbReference>
<evidence type="ECO:0000256" key="5">
    <source>
        <dbReference type="ARBA" id="ARBA00022729"/>
    </source>
</evidence>
<evidence type="ECO:0000256" key="4">
    <source>
        <dbReference type="ARBA" id="ARBA00022525"/>
    </source>
</evidence>
<keyword evidence="5" id="KW-0732">Signal</keyword>
<dbReference type="GO" id="GO:0009279">
    <property type="term" value="C:cell outer membrane"/>
    <property type="evidence" value="ECO:0007669"/>
    <property type="project" value="UniProtKB-SubCell"/>
</dbReference>
<evidence type="ECO:0000256" key="6">
    <source>
        <dbReference type="ARBA" id="ARBA00023136"/>
    </source>
</evidence>
<name>A0A4Y9FUX8_9MICO</name>